<dbReference type="PROSITE" id="PS50137">
    <property type="entry name" value="DS_RBD"/>
    <property type="match status" value="3"/>
</dbReference>
<dbReference type="EMBL" id="BDDD01001600">
    <property type="protein sequence ID" value="GAV77302.1"/>
    <property type="molecule type" value="Genomic_DNA"/>
</dbReference>
<gene>
    <name evidence="5" type="ORF">CFOL_v3_20773</name>
</gene>
<keyword evidence="6" id="KW-1185">Reference proteome</keyword>
<dbReference type="OrthoDB" id="5988181at2759"/>
<feature type="domain" description="DRBM" evidence="4">
    <location>
        <begin position="207"/>
        <end position="275"/>
    </location>
</feature>
<evidence type="ECO:0000259" key="4">
    <source>
        <dbReference type="PROSITE" id="PS50137"/>
    </source>
</evidence>
<dbReference type="AlphaFoldDB" id="A0A1Q3CB26"/>
<organism evidence="5 6">
    <name type="scientific">Cephalotus follicularis</name>
    <name type="common">Albany pitcher plant</name>
    <dbReference type="NCBI Taxonomy" id="3775"/>
    <lineage>
        <taxon>Eukaryota</taxon>
        <taxon>Viridiplantae</taxon>
        <taxon>Streptophyta</taxon>
        <taxon>Embryophyta</taxon>
        <taxon>Tracheophyta</taxon>
        <taxon>Spermatophyta</taxon>
        <taxon>Magnoliopsida</taxon>
        <taxon>eudicotyledons</taxon>
        <taxon>Gunneridae</taxon>
        <taxon>Pentapetalae</taxon>
        <taxon>rosids</taxon>
        <taxon>fabids</taxon>
        <taxon>Oxalidales</taxon>
        <taxon>Cephalotaceae</taxon>
        <taxon>Cephalotus</taxon>
    </lineage>
</organism>
<dbReference type="Proteomes" id="UP000187406">
    <property type="component" value="Unassembled WGS sequence"/>
</dbReference>
<feature type="domain" description="DRBM" evidence="4">
    <location>
        <begin position="128"/>
        <end position="197"/>
    </location>
</feature>
<sequence length="392" mass="43152">MKMYKSKLQELCQQRGWRLPEYSTDKQGLDHCPTFEATVAVNGFSFKTPSPFRSSKGAQNEAAKLAFLHFSSSLQPPASLGSSSANDSGCNLLNRGPVQLRPETNPIPYLNVTACVLQEDRLRDVQHLYKNQLQNYAQKRNLTLPLYTCERDGPPHASRFKCKVTVDGKTFENPEFFSTIKEAEHAVARIALVSLLQDGVQEDDPIFYKNLLQELAQKEGYLLPTYSTEKSGEAHRPSFVSTVEVGGQVFTGQEAKTKKQAEMSAAKAAYVKLTETKLSQIPTILSSSCQGQGACESSSSGLHTDISGFPQPSFGAIAPDSFASSRIPEEQAENRESVFASPPEIIPSDRTRIIVYPSVANMTFPANSNVLPYSNDKWVAVKISPQSNQKSI</sequence>
<dbReference type="InterPro" id="IPR044450">
    <property type="entry name" value="AtDRB-like_DSRM_1"/>
</dbReference>
<accession>A0A1Q3CB26</accession>
<dbReference type="InterPro" id="IPR014720">
    <property type="entry name" value="dsRBD_dom"/>
</dbReference>
<evidence type="ECO:0000313" key="5">
    <source>
        <dbReference type="EMBL" id="GAV77302.1"/>
    </source>
</evidence>
<dbReference type="PANTHER" id="PTHR46031">
    <property type="match status" value="1"/>
</dbReference>
<dbReference type="Pfam" id="PF00035">
    <property type="entry name" value="dsrm"/>
    <property type="match status" value="3"/>
</dbReference>
<dbReference type="GO" id="GO:0003725">
    <property type="term" value="F:double-stranded RNA binding"/>
    <property type="evidence" value="ECO:0007669"/>
    <property type="project" value="InterPro"/>
</dbReference>
<dbReference type="Gene3D" id="3.30.160.20">
    <property type="match status" value="3"/>
</dbReference>
<dbReference type="InParanoid" id="A0A1Q3CB26"/>
<evidence type="ECO:0000256" key="2">
    <source>
        <dbReference type="ARBA" id="ARBA00022884"/>
    </source>
</evidence>
<evidence type="ECO:0000256" key="1">
    <source>
        <dbReference type="ARBA" id="ARBA00022737"/>
    </source>
</evidence>
<evidence type="ECO:0000256" key="3">
    <source>
        <dbReference type="PROSITE-ProRule" id="PRU00266"/>
    </source>
</evidence>
<reference evidence="6" key="1">
    <citation type="submission" date="2016-04" db="EMBL/GenBank/DDBJ databases">
        <title>Cephalotus genome sequencing.</title>
        <authorList>
            <person name="Fukushima K."/>
            <person name="Hasebe M."/>
            <person name="Fang X."/>
        </authorList>
    </citation>
    <scope>NUCLEOTIDE SEQUENCE [LARGE SCALE GENOMIC DNA]</scope>
    <source>
        <strain evidence="6">cv. St1</strain>
    </source>
</reference>
<dbReference type="STRING" id="3775.A0A1Q3CB26"/>
<feature type="domain" description="DRBM" evidence="4">
    <location>
        <begin position="3"/>
        <end position="72"/>
    </location>
</feature>
<name>A0A1Q3CB26_CEPFO</name>
<dbReference type="PANTHER" id="PTHR46031:SF16">
    <property type="entry name" value="DOUBLE-STRANDED RNA-BINDING PROTEIN 4"/>
    <property type="match status" value="1"/>
</dbReference>
<dbReference type="SUPFAM" id="SSF54768">
    <property type="entry name" value="dsRNA-binding domain-like"/>
    <property type="match status" value="3"/>
</dbReference>
<proteinExistence type="predicted"/>
<dbReference type="SMART" id="SM00358">
    <property type="entry name" value="DSRM"/>
    <property type="match status" value="3"/>
</dbReference>
<keyword evidence="2 3" id="KW-0694">RNA-binding</keyword>
<evidence type="ECO:0000313" key="6">
    <source>
        <dbReference type="Proteomes" id="UP000187406"/>
    </source>
</evidence>
<protein>
    <submittedName>
        <fullName evidence="5">Dsrm domain-containing protein</fullName>
    </submittedName>
</protein>
<comment type="caution">
    <text evidence="5">The sequence shown here is derived from an EMBL/GenBank/DDBJ whole genome shotgun (WGS) entry which is preliminary data.</text>
</comment>
<dbReference type="FunCoup" id="A0A1Q3CB26">
    <property type="interactions" value="358"/>
</dbReference>
<dbReference type="CDD" id="cd19907">
    <property type="entry name" value="DSRM_AtDRB-like_rpt1"/>
    <property type="match status" value="1"/>
</dbReference>
<keyword evidence="1" id="KW-0677">Repeat</keyword>